<evidence type="ECO:0000259" key="4">
    <source>
        <dbReference type="Pfam" id="PF00755"/>
    </source>
</evidence>
<dbReference type="PANTHER" id="PTHR22589">
    <property type="entry name" value="CARNITINE O-ACYLTRANSFERASE"/>
    <property type="match status" value="1"/>
</dbReference>
<dbReference type="AlphaFoldDB" id="A0A1U7LMK0"/>
<evidence type="ECO:0000256" key="1">
    <source>
        <dbReference type="ARBA" id="ARBA00005232"/>
    </source>
</evidence>
<sequence>MSPGITFANQASLERLAIPDLADTCKRYLSAVKPLQTDAEHAETSKAVDEFLVSPGPELQLLLKEYAQGQSNYIEQFWYESYLNHDNPVVLNVNPFFLLEDDPTPARNDQVLRGASLVISALSFVRALGREELPPDTLRGAPLCMAQYKRLFGTTRVPTENGCQMHTNEKSRHIIVLNRAQFYYFDVLDENGDVVVTEKDLVVNFKAIIADSHQTPIMETAKGAVGVLTTGKRKVWAEMRAKLKAEPVNCINLQVVEDALFVVCLDDTSPGDASSKAANMLCGTYDIQEGVQVGTCMNRWYDKLQIIVCENGSAGVNFERISVARGLLTGDTGVDGHTVLRFVSDIFTDTVLRFAQSIVRGSPNLWTSKSPEPRSTAALVRVPHKLEWRVAGMAIGYGETRLSDLICQTEIRCLEFGDYGKDFITGNGLSPDAFVQMALQAAYYGEYGRAECVYEPAMTKGYLHGRTEAIRSLTMASRAYVQGFWGGRADRVAGLRGACREHVRLTRECSRGQGQDRHLYALYCMWQRQGGSAPGLFMDGGWGRLNGTVLSTSNCGNPSLRMFGFGPSGEEGFGIGYIIKEGSISVCASSKHRQTQRYLDTLEGYLRQVGALLGTAGREGERERGRCGIGRAVAVETI</sequence>
<dbReference type="Gene3D" id="3.30.559.10">
    <property type="entry name" value="Chloramphenicol acetyltransferase-like domain"/>
    <property type="match status" value="1"/>
</dbReference>
<dbReference type="OMA" id="NRWWDKS"/>
<reference evidence="5 6" key="1">
    <citation type="submission" date="2016-04" db="EMBL/GenBank/DDBJ databases">
        <title>Evolutionary innovation and constraint leading to complex multicellularity in the Ascomycota.</title>
        <authorList>
            <person name="Cisse O."/>
            <person name="Nguyen A."/>
            <person name="Hewitt D.A."/>
            <person name="Jedd G."/>
            <person name="Stajich J.E."/>
        </authorList>
    </citation>
    <scope>NUCLEOTIDE SEQUENCE [LARGE SCALE GENOMIC DNA]</scope>
    <source>
        <strain evidence="5 6">DAH-3</strain>
    </source>
</reference>
<accession>A0A1U7LMK0</accession>
<evidence type="ECO:0000313" key="6">
    <source>
        <dbReference type="Proteomes" id="UP000186594"/>
    </source>
</evidence>
<dbReference type="OrthoDB" id="240216at2759"/>
<comment type="similarity">
    <text evidence="1">Belongs to the carnitine/choline acetyltransferase family.</text>
</comment>
<dbReference type="EMBL" id="LXFE01001132">
    <property type="protein sequence ID" value="OLL23884.1"/>
    <property type="molecule type" value="Genomic_DNA"/>
</dbReference>
<comment type="caution">
    <text evidence="5">The sequence shown here is derived from an EMBL/GenBank/DDBJ whole genome shotgun (WGS) entry which is preliminary data.</text>
</comment>
<evidence type="ECO:0000256" key="2">
    <source>
        <dbReference type="ARBA" id="ARBA00022679"/>
    </source>
</evidence>
<keyword evidence="3" id="KW-0012">Acyltransferase</keyword>
<organism evidence="5 6">
    <name type="scientific">Neolecta irregularis (strain DAH-3)</name>
    <dbReference type="NCBI Taxonomy" id="1198029"/>
    <lineage>
        <taxon>Eukaryota</taxon>
        <taxon>Fungi</taxon>
        <taxon>Dikarya</taxon>
        <taxon>Ascomycota</taxon>
        <taxon>Taphrinomycotina</taxon>
        <taxon>Neolectales</taxon>
        <taxon>Neolectaceae</taxon>
        <taxon>Neolecta</taxon>
    </lineage>
</organism>
<name>A0A1U7LMK0_NEOID</name>
<keyword evidence="2 5" id="KW-0808">Transferase</keyword>
<feature type="domain" description="Choline/carnitine acyltransferase" evidence="4">
    <location>
        <begin position="16"/>
        <end position="603"/>
    </location>
</feature>
<dbReference type="Proteomes" id="UP000186594">
    <property type="component" value="Unassembled WGS sequence"/>
</dbReference>
<dbReference type="PANTHER" id="PTHR22589:SF29">
    <property type="entry name" value="MITOCHONDRIAL CARNITINE O-ACETYLTRANSFERASE-RELATED"/>
    <property type="match status" value="1"/>
</dbReference>
<dbReference type="GO" id="GO:0005739">
    <property type="term" value="C:mitochondrion"/>
    <property type="evidence" value="ECO:0007669"/>
    <property type="project" value="EnsemblFungi"/>
</dbReference>
<dbReference type="STRING" id="1198029.A0A1U7LMK0"/>
<dbReference type="FunFam" id="3.30.559.10:FF:000019">
    <property type="entry name" value="Carnitine acetyl transferase"/>
    <property type="match status" value="1"/>
</dbReference>
<dbReference type="InterPro" id="IPR023213">
    <property type="entry name" value="CAT-like_dom_sf"/>
</dbReference>
<proteinExistence type="inferred from homology"/>
<dbReference type="GO" id="GO:0004092">
    <property type="term" value="F:carnitine O-acetyltransferase activity"/>
    <property type="evidence" value="ECO:0007669"/>
    <property type="project" value="TreeGrafter"/>
</dbReference>
<dbReference type="InterPro" id="IPR039551">
    <property type="entry name" value="Cho/carn_acyl_trans"/>
</dbReference>
<gene>
    <name evidence="5" type="ORF">NEOLI_004601</name>
</gene>
<dbReference type="GO" id="GO:0009437">
    <property type="term" value="P:carnitine metabolic process"/>
    <property type="evidence" value="ECO:0007669"/>
    <property type="project" value="EnsemblFungi"/>
</dbReference>
<dbReference type="FunFam" id="3.30.559.70:FF:000003">
    <property type="entry name" value="Carnitine acetyl transferase FacC"/>
    <property type="match status" value="1"/>
</dbReference>
<dbReference type="InterPro" id="IPR000542">
    <property type="entry name" value="Carn_acyl_trans"/>
</dbReference>
<keyword evidence="6" id="KW-1185">Reference proteome</keyword>
<evidence type="ECO:0000313" key="5">
    <source>
        <dbReference type="EMBL" id="OLL23884.1"/>
    </source>
</evidence>
<evidence type="ECO:0000256" key="3">
    <source>
        <dbReference type="ARBA" id="ARBA00023315"/>
    </source>
</evidence>
<protein>
    <submittedName>
        <fullName evidence="5">Putative mitochondrial carnitine O-acetyltransferase</fullName>
    </submittedName>
</protein>
<dbReference type="SUPFAM" id="SSF52777">
    <property type="entry name" value="CoA-dependent acyltransferases"/>
    <property type="match status" value="2"/>
</dbReference>
<dbReference type="Pfam" id="PF00755">
    <property type="entry name" value="Carn_acyltransf"/>
    <property type="match status" value="1"/>
</dbReference>
<dbReference type="Gene3D" id="3.30.559.70">
    <property type="entry name" value="Choline/Carnitine o-acyltransferase, domain 2"/>
    <property type="match status" value="1"/>
</dbReference>
<dbReference type="InterPro" id="IPR042231">
    <property type="entry name" value="Cho/carn_acyl_trans_2"/>
</dbReference>